<protein>
    <submittedName>
        <fullName evidence="2">Iron-sulfur cluster assembly scaffold protein</fullName>
    </submittedName>
</protein>
<name>A0A3N0AG89_9ACTN</name>
<dbReference type="GO" id="GO:0016226">
    <property type="term" value="P:iron-sulfur cluster assembly"/>
    <property type="evidence" value="ECO:0007669"/>
    <property type="project" value="InterPro"/>
</dbReference>
<dbReference type="GO" id="GO:0051536">
    <property type="term" value="F:iron-sulfur cluster binding"/>
    <property type="evidence" value="ECO:0007669"/>
    <property type="project" value="InterPro"/>
</dbReference>
<dbReference type="Gene3D" id="3.90.1010.10">
    <property type="match status" value="1"/>
</dbReference>
<dbReference type="GO" id="GO:0005506">
    <property type="term" value="F:iron ion binding"/>
    <property type="evidence" value="ECO:0007669"/>
    <property type="project" value="InterPro"/>
</dbReference>
<dbReference type="Pfam" id="PF01592">
    <property type="entry name" value="NifU_N"/>
    <property type="match status" value="1"/>
</dbReference>
<evidence type="ECO:0000259" key="1">
    <source>
        <dbReference type="Pfam" id="PF01592"/>
    </source>
</evidence>
<organism evidence="2 3">
    <name type="scientific">Slackia faecicanis</name>
    <dbReference type="NCBI Taxonomy" id="255723"/>
    <lineage>
        <taxon>Bacteria</taxon>
        <taxon>Bacillati</taxon>
        <taxon>Actinomycetota</taxon>
        <taxon>Coriobacteriia</taxon>
        <taxon>Eggerthellales</taxon>
        <taxon>Eggerthellaceae</taxon>
        <taxon>Slackia</taxon>
    </lineage>
</organism>
<evidence type="ECO:0000313" key="3">
    <source>
        <dbReference type="Proteomes" id="UP000267368"/>
    </source>
</evidence>
<proteinExistence type="predicted"/>
<dbReference type="SUPFAM" id="SSF82649">
    <property type="entry name" value="SufE/NifU"/>
    <property type="match status" value="1"/>
</dbReference>
<reference evidence="3" key="1">
    <citation type="submission" date="2018-05" db="EMBL/GenBank/DDBJ databases">
        <title>Genome Sequencing of selected type strains of the family Eggerthellaceae.</title>
        <authorList>
            <person name="Danylec N."/>
            <person name="Stoll D.A."/>
            <person name="Doetsch A."/>
            <person name="Huch M."/>
        </authorList>
    </citation>
    <scope>NUCLEOTIDE SEQUENCE [LARGE SCALE GENOMIC DNA]</scope>
    <source>
        <strain evidence="3">DSM 17537</strain>
    </source>
</reference>
<evidence type="ECO:0000313" key="2">
    <source>
        <dbReference type="EMBL" id="RNL19586.1"/>
    </source>
</evidence>
<dbReference type="Proteomes" id="UP000267368">
    <property type="component" value="Unassembled WGS sequence"/>
</dbReference>
<dbReference type="InterPro" id="IPR002871">
    <property type="entry name" value="NIF_FeS_clus_asmbl_NifU_N"/>
</dbReference>
<keyword evidence="3" id="KW-1185">Reference proteome</keyword>
<sequence>MGIGRAPRQYVGGSMYDYEGHENIDFSDSEPAKHQASGKTVRIIRTQDIYQVEPEDDMSVYSPRIVELAGRFERAGIPEDCNAASMAGVSKHGERAVQLFATIDPETETFVHAGFRCRGDVATIAAASLAAETVEGKTIDEALAITANDLKKEMGTMPADRVTRPYLAACAIRAAIGDFYIRAGRDIAWIDERVPCDECSVACSICQHCSLRDQRISLRFAKK</sequence>
<dbReference type="EMBL" id="QICB01000004">
    <property type="protein sequence ID" value="RNL19586.1"/>
    <property type="molecule type" value="Genomic_DNA"/>
</dbReference>
<accession>A0A3N0AG89</accession>
<gene>
    <name evidence="2" type="ORF">DMP07_06315</name>
</gene>
<dbReference type="AlphaFoldDB" id="A0A3N0AG89"/>
<comment type="caution">
    <text evidence="2">The sequence shown here is derived from an EMBL/GenBank/DDBJ whole genome shotgun (WGS) entry which is preliminary data.</text>
</comment>
<feature type="domain" description="NIF system FeS cluster assembly NifU N-terminal" evidence="1">
    <location>
        <begin position="75"/>
        <end position="182"/>
    </location>
</feature>